<reference evidence="4" key="1">
    <citation type="submission" date="2023-08" db="EMBL/GenBank/DDBJ databases">
        <title>A de novo genome assembly of Solanum verrucosum Schlechtendal, a Mexican diploid species geographically isolated from the other diploid A-genome species in potato relatives.</title>
        <authorList>
            <person name="Hosaka K."/>
        </authorList>
    </citation>
    <scope>NUCLEOTIDE SEQUENCE</scope>
    <source>
        <tissue evidence="4">Young leaves</tissue>
    </source>
</reference>
<dbReference type="Proteomes" id="UP001234989">
    <property type="component" value="Chromosome 6"/>
</dbReference>
<accession>A0AAF0R682</accession>
<feature type="transmembrane region" description="Helical" evidence="2">
    <location>
        <begin position="7"/>
        <end position="30"/>
    </location>
</feature>
<gene>
    <name evidence="4" type="ORF">MTR67_029626</name>
</gene>
<feature type="domain" description="BTB" evidence="3">
    <location>
        <begin position="69"/>
        <end position="180"/>
    </location>
</feature>
<dbReference type="Pfam" id="PF00651">
    <property type="entry name" value="BTB"/>
    <property type="match status" value="2"/>
</dbReference>
<evidence type="ECO:0000256" key="1">
    <source>
        <dbReference type="ARBA" id="ARBA00004906"/>
    </source>
</evidence>
<dbReference type="PANTHER" id="PTHR46710:SF1">
    <property type="entry name" value="ARM REPEAT PROTEIN INTERACTING WITH ABF2"/>
    <property type="match status" value="1"/>
</dbReference>
<dbReference type="PROSITE" id="PS50097">
    <property type="entry name" value="BTB"/>
    <property type="match status" value="1"/>
</dbReference>
<dbReference type="InterPro" id="IPR000210">
    <property type="entry name" value="BTB/POZ_dom"/>
</dbReference>
<name>A0AAF0R682_SOLVR</name>
<evidence type="ECO:0000256" key="2">
    <source>
        <dbReference type="SAM" id="Phobius"/>
    </source>
</evidence>
<keyword evidence="2" id="KW-0472">Membrane</keyword>
<evidence type="ECO:0000313" key="4">
    <source>
        <dbReference type="EMBL" id="WMV36241.1"/>
    </source>
</evidence>
<organism evidence="4 5">
    <name type="scientific">Solanum verrucosum</name>
    <dbReference type="NCBI Taxonomy" id="315347"/>
    <lineage>
        <taxon>Eukaryota</taxon>
        <taxon>Viridiplantae</taxon>
        <taxon>Streptophyta</taxon>
        <taxon>Embryophyta</taxon>
        <taxon>Tracheophyta</taxon>
        <taxon>Spermatophyta</taxon>
        <taxon>Magnoliopsida</taxon>
        <taxon>eudicotyledons</taxon>
        <taxon>Gunneridae</taxon>
        <taxon>Pentapetalae</taxon>
        <taxon>asterids</taxon>
        <taxon>lamiids</taxon>
        <taxon>Solanales</taxon>
        <taxon>Solanaceae</taxon>
        <taxon>Solanoideae</taxon>
        <taxon>Solaneae</taxon>
        <taxon>Solanum</taxon>
    </lineage>
</organism>
<dbReference type="InterPro" id="IPR011333">
    <property type="entry name" value="SKP1/BTB/POZ_sf"/>
</dbReference>
<dbReference type="EMBL" id="CP133617">
    <property type="protein sequence ID" value="WMV36241.1"/>
    <property type="molecule type" value="Genomic_DNA"/>
</dbReference>
<keyword evidence="5" id="KW-1185">Reference proteome</keyword>
<keyword evidence="2" id="KW-1133">Transmembrane helix</keyword>
<protein>
    <recommendedName>
        <fullName evidence="3">BTB domain-containing protein</fullName>
    </recommendedName>
</protein>
<dbReference type="Gene3D" id="3.30.710.10">
    <property type="entry name" value="Potassium Channel Kv1.1, Chain A"/>
    <property type="match status" value="1"/>
</dbReference>
<dbReference type="InterPro" id="IPR044282">
    <property type="entry name" value="ABAP1/ARIA"/>
</dbReference>
<sequence length="239" mass="27513">MIFTKEAVFLFSMMVVFYLFSTTVIGGTVYNVGDSGSWNGDNVDFHMWASSRTSQVYLGEQYVNNSTLSDVTFLVEGKGFYAHRICLLSSSDAFRVMFDGGYRIDYQMVFAKLLKGKHLYLKCCKCDVAECTNMEYKTLMICYLFIAGERRHRYRDSQHSMGCFELMMRYIYTGSVDVNMDVAQDLLRAADQYLLKGLKHLCEYAIAQYKNVSLMFELSEAFNAFVIKKCFHCLQIGEV</sequence>
<dbReference type="AlphaFoldDB" id="A0AAF0R682"/>
<keyword evidence="2" id="KW-0812">Transmembrane</keyword>
<evidence type="ECO:0000313" key="5">
    <source>
        <dbReference type="Proteomes" id="UP001234989"/>
    </source>
</evidence>
<proteinExistence type="predicted"/>
<evidence type="ECO:0000259" key="3">
    <source>
        <dbReference type="PROSITE" id="PS50097"/>
    </source>
</evidence>
<dbReference type="PANTHER" id="PTHR46710">
    <property type="entry name" value="ARM REPEAT PROTEIN INTERACTING WITH ABF2"/>
    <property type="match status" value="1"/>
</dbReference>
<dbReference type="SUPFAM" id="SSF54695">
    <property type="entry name" value="POZ domain"/>
    <property type="match status" value="1"/>
</dbReference>
<dbReference type="SMART" id="SM00225">
    <property type="entry name" value="BTB"/>
    <property type="match status" value="1"/>
</dbReference>
<comment type="pathway">
    <text evidence="1">Protein modification; protein ubiquitination.</text>
</comment>